<evidence type="ECO:0000313" key="2">
    <source>
        <dbReference type="EMBL" id="CAG9530813.1"/>
    </source>
</evidence>
<protein>
    <submittedName>
        <fullName evidence="2">Uncharacterized protein</fullName>
    </submittedName>
</protein>
<sequence length="162" mass="18747">MNHETAMGSRYCAIERRGEFNYSNNFDERDNLQTRNAGNRNNGYWGNRNNNGYWGNRNNNGYWGNRNNGDWGNRNNGYWGGRRGERNGAFRGRRPGKYSHINAGGSNEARGYYSFDDAENHNVNKENKRGESAAYAGSSEWDLPPPRNQHANRFTRFNKNTH</sequence>
<keyword evidence="3" id="KW-1185">Reference proteome</keyword>
<feature type="region of interest" description="Disordered" evidence="1">
    <location>
        <begin position="128"/>
        <end position="162"/>
    </location>
</feature>
<comment type="caution">
    <text evidence="2">The sequence shown here is derived from an EMBL/GenBank/DDBJ whole genome shotgun (WGS) entry which is preliminary data.</text>
</comment>
<dbReference type="Proteomes" id="UP000746747">
    <property type="component" value="Unassembled WGS sequence"/>
</dbReference>
<dbReference type="AlphaFoldDB" id="A0A8J2LPU8"/>
<organism evidence="2 3">
    <name type="scientific">Cercopithifilaria johnstoni</name>
    <dbReference type="NCBI Taxonomy" id="2874296"/>
    <lineage>
        <taxon>Eukaryota</taxon>
        <taxon>Metazoa</taxon>
        <taxon>Ecdysozoa</taxon>
        <taxon>Nematoda</taxon>
        <taxon>Chromadorea</taxon>
        <taxon>Rhabditida</taxon>
        <taxon>Spirurina</taxon>
        <taxon>Spiruromorpha</taxon>
        <taxon>Filarioidea</taxon>
        <taxon>Onchocercidae</taxon>
        <taxon>Cercopithifilaria</taxon>
    </lineage>
</organism>
<reference evidence="2" key="1">
    <citation type="submission" date="2021-09" db="EMBL/GenBank/DDBJ databases">
        <authorList>
            <consortium name="Pathogen Informatics"/>
        </authorList>
    </citation>
    <scope>NUCLEOTIDE SEQUENCE</scope>
</reference>
<gene>
    <name evidence="2" type="ORF">CJOHNSTONI_LOCUS1263</name>
</gene>
<name>A0A8J2LPU8_9BILA</name>
<dbReference type="EMBL" id="CAKAEH010000378">
    <property type="protein sequence ID" value="CAG9530813.1"/>
    <property type="molecule type" value="Genomic_DNA"/>
</dbReference>
<accession>A0A8J2LPU8</accession>
<feature type="region of interest" description="Disordered" evidence="1">
    <location>
        <begin position="87"/>
        <end position="106"/>
    </location>
</feature>
<feature type="compositionally biased region" description="Polar residues" evidence="1">
    <location>
        <begin position="149"/>
        <end position="162"/>
    </location>
</feature>
<evidence type="ECO:0000256" key="1">
    <source>
        <dbReference type="SAM" id="MobiDB-lite"/>
    </source>
</evidence>
<evidence type="ECO:0000313" key="3">
    <source>
        <dbReference type="Proteomes" id="UP000746747"/>
    </source>
</evidence>
<proteinExistence type="predicted"/>
<dbReference type="OrthoDB" id="10618878at2759"/>